<evidence type="ECO:0000259" key="8">
    <source>
        <dbReference type="Pfam" id="PF00408"/>
    </source>
</evidence>
<accession>A0ABY6CLW3</accession>
<evidence type="ECO:0000256" key="7">
    <source>
        <dbReference type="RuleBase" id="RU004326"/>
    </source>
</evidence>
<feature type="domain" description="Alpha-D-phosphohexomutase alpha/beta/alpha" evidence="10">
    <location>
        <begin position="208"/>
        <end position="312"/>
    </location>
</feature>
<dbReference type="Pfam" id="PF02880">
    <property type="entry name" value="PGM_PMM_III"/>
    <property type="match status" value="1"/>
</dbReference>
<feature type="domain" description="Alpha-D-phosphohexomutase C-terminal" evidence="8">
    <location>
        <begin position="514"/>
        <end position="548"/>
    </location>
</feature>
<dbReference type="SUPFAM" id="SSF53738">
    <property type="entry name" value="Phosphoglucomutase, first 3 domains"/>
    <property type="match status" value="3"/>
</dbReference>
<dbReference type="Gene3D" id="3.40.120.10">
    <property type="entry name" value="Alpha-D-Glucose-1,6-Bisphosphate, subunit A, domain 3"/>
    <property type="match status" value="3"/>
</dbReference>
<evidence type="ECO:0000256" key="3">
    <source>
        <dbReference type="ARBA" id="ARBA00022553"/>
    </source>
</evidence>
<dbReference type="PRINTS" id="PR00509">
    <property type="entry name" value="PGMPMM"/>
</dbReference>
<dbReference type="SUPFAM" id="SSF55957">
    <property type="entry name" value="Phosphoglucomutase, C-terminal domain"/>
    <property type="match status" value="1"/>
</dbReference>
<reference evidence="12" key="1">
    <citation type="submission" date="2022-09" db="EMBL/GenBank/DDBJ databases">
        <title>Comparative genomics and taxonomic characterization of three novel marine species of genus Reichenbachiella exhibiting antioxidant and polysaccharide degradation activities.</title>
        <authorList>
            <person name="Muhammad N."/>
            <person name="Lee Y.-J."/>
            <person name="Ko J."/>
            <person name="Kim S.-G."/>
        </authorList>
    </citation>
    <scope>NUCLEOTIDE SEQUENCE</scope>
    <source>
        <strain evidence="12">BKB1-1</strain>
    </source>
</reference>
<evidence type="ECO:0000256" key="6">
    <source>
        <dbReference type="ARBA" id="ARBA00023235"/>
    </source>
</evidence>
<evidence type="ECO:0000256" key="5">
    <source>
        <dbReference type="ARBA" id="ARBA00022842"/>
    </source>
</evidence>
<dbReference type="PROSITE" id="PS00710">
    <property type="entry name" value="PGM_PMM"/>
    <property type="match status" value="1"/>
</dbReference>
<dbReference type="CDD" id="cd05799">
    <property type="entry name" value="PGM2"/>
    <property type="match status" value="1"/>
</dbReference>
<evidence type="ECO:0000259" key="10">
    <source>
        <dbReference type="Pfam" id="PF02879"/>
    </source>
</evidence>
<dbReference type="InterPro" id="IPR005844">
    <property type="entry name" value="A-D-PHexomutase_a/b/a-I"/>
</dbReference>
<dbReference type="EMBL" id="CP106679">
    <property type="protein sequence ID" value="UXP31384.1"/>
    <property type="molecule type" value="Genomic_DNA"/>
</dbReference>
<evidence type="ECO:0000256" key="2">
    <source>
        <dbReference type="ARBA" id="ARBA00010231"/>
    </source>
</evidence>
<evidence type="ECO:0000259" key="11">
    <source>
        <dbReference type="Pfam" id="PF02880"/>
    </source>
</evidence>
<comment type="cofactor">
    <cofactor evidence="1">
        <name>Mg(2+)</name>
        <dbReference type="ChEBI" id="CHEBI:18420"/>
    </cofactor>
</comment>
<dbReference type="InterPro" id="IPR036900">
    <property type="entry name" value="A-D-PHexomutase_C_sf"/>
</dbReference>
<dbReference type="PANTHER" id="PTHR45745">
    <property type="entry name" value="PHOSPHOMANNOMUTASE 45A"/>
    <property type="match status" value="1"/>
</dbReference>
<keyword evidence="5 7" id="KW-0460">Magnesium</keyword>
<dbReference type="Gene3D" id="3.30.310.50">
    <property type="entry name" value="Alpha-D-phosphohexomutase, C-terminal domain"/>
    <property type="match status" value="1"/>
</dbReference>
<feature type="domain" description="Alpha-D-phosphohexomutase alpha/beta/alpha" evidence="9">
    <location>
        <begin position="46"/>
        <end position="181"/>
    </location>
</feature>
<evidence type="ECO:0000313" key="13">
    <source>
        <dbReference type="Proteomes" id="UP001065174"/>
    </source>
</evidence>
<dbReference type="Pfam" id="PF02879">
    <property type="entry name" value="PGM_PMM_II"/>
    <property type="match status" value="1"/>
</dbReference>
<protein>
    <submittedName>
        <fullName evidence="12">Phospho-sugar mutase</fullName>
    </submittedName>
</protein>
<dbReference type="PANTHER" id="PTHR45745:SF1">
    <property type="entry name" value="PHOSPHOGLUCOMUTASE 2B-RELATED"/>
    <property type="match status" value="1"/>
</dbReference>
<organism evidence="12 13">
    <name type="scientific">Reichenbachiella agarivorans</name>
    <dbReference type="NCBI Taxonomy" id="2979464"/>
    <lineage>
        <taxon>Bacteria</taxon>
        <taxon>Pseudomonadati</taxon>
        <taxon>Bacteroidota</taxon>
        <taxon>Cytophagia</taxon>
        <taxon>Cytophagales</taxon>
        <taxon>Reichenbachiellaceae</taxon>
        <taxon>Reichenbachiella</taxon>
    </lineage>
</organism>
<proteinExistence type="inferred from homology"/>
<keyword evidence="4 7" id="KW-0479">Metal-binding</keyword>
<evidence type="ECO:0000259" key="9">
    <source>
        <dbReference type="Pfam" id="PF02878"/>
    </source>
</evidence>
<dbReference type="InterPro" id="IPR005845">
    <property type="entry name" value="A-D-PHexomutase_a/b/a-II"/>
</dbReference>
<keyword evidence="3" id="KW-0597">Phosphoprotein</keyword>
<feature type="domain" description="Alpha-D-phosphohexomutase alpha/beta/alpha" evidence="11">
    <location>
        <begin position="323"/>
        <end position="447"/>
    </location>
</feature>
<evidence type="ECO:0000256" key="1">
    <source>
        <dbReference type="ARBA" id="ARBA00001946"/>
    </source>
</evidence>
<dbReference type="RefSeq" id="WP_262308823.1">
    <property type="nucleotide sequence ID" value="NZ_CP106679.1"/>
</dbReference>
<comment type="similarity">
    <text evidence="2 7">Belongs to the phosphohexose mutase family.</text>
</comment>
<gene>
    <name evidence="12" type="ORF">N6H18_13595</name>
</gene>
<dbReference type="InterPro" id="IPR005841">
    <property type="entry name" value="Alpha-D-phosphohexomutase_SF"/>
</dbReference>
<evidence type="ECO:0000313" key="12">
    <source>
        <dbReference type="EMBL" id="UXP31384.1"/>
    </source>
</evidence>
<keyword evidence="13" id="KW-1185">Reference proteome</keyword>
<dbReference type="Pfam" id="PF02878">
    <property type="entry name" value="PGM_PMM_I"/>
    <property type="match status" value="1"/>
</dbReference>
<evidence type="ECO:0000256" key="4">
    <source>
        <dbReference type="ARBA" id="ARBA00022723"/>
    </source>
</evidence>
<name>A0ABY6CLW3_9BACT</name>
<dbReference type="InterPro" id="IPR005846">
    <property type="entry name" value="A-D-PHexomutase_a/b/a-III"/>
</dbReference>
<dbReference type="Pfam" id="PF00408">
    <property type="entry name" value="PGM_PMM_IV"/>
    <property type="match status" value="1"/>
</dbReference>
<dbReference type="InterPro" id="IPR016055">
    <property type="entry name" value="A-D-PHexomutase_a/b/a-I/II/III"/>
</dbReference>
<sequence length="575" mass="63406">MEAYIQESIDKWLNSNIDAADKQSIKDMIATGNETELIDSFYKELEFGTGGLRGIMGLGSNRMNKYTIGVATQGLANYLKKEFKGEEISVAIAYDSRNNSAFFAQTTAAVFSANDIKVYLFESLRPTPELSFAIRELGCKSGVVLTASHNPKEYNGYKAYWDDGAQMIAPHDTNVIDEVRNVGSFDHVKFDEKPELIVKIGQDIDEKYLATLEALSLSPDAIKNQSDLAIVFSPIHGTGITLVPTILERLGFKNVNVVAEQAQPDGNFPTVVYPNPEEQEAMSIALKRAEELDADLVMATDPDADRVGIAVKNKEGKFELLNGNQTGSLLIYYLCIKWKENNKLNGKQFIVKTIVTTELIKDIATHFDIESYDTLTGFKFIAGLIKEFEGKKEFIGGGEESYGYLIGDKVRDKDAIASCAMIAEMAAWAKDNGKSVMDLLEDIYAQFGMYWESLSSLTKKGKSGAEEIQQMMSDARTNTPTQLGGSPVTTLLDYQLGEATDLKTGTKTKIDFPQSNVLQFLTEDGSKVSLRPSGTEPKIKFYFSVKSKGGITTGIDAQKQELTKKIDSIKKELGL</sequence>
<dbReference type="InterPro" id="IPR005843">
    <property type="entry name" value="A-D-PHexomutase_C"/>
</dbReference>
<dbReference type="Proteomes" id="UP001065174">
    <property type="component" value="Chromosome"/>
</dbReference>
<keyword evidence="6" id="KW-0413">Isomerase</keyword>
<dbReference type="InterPro" id="IPR016066">
    <property type="entry name" value="A-D-PHexomutase_CS"/>
</dbReference>